<dbReference type="EMBL" id="JASMQC010000045">
    <property type="protein sequence ID" value="KAK1929736.1"/>
    <property type="molecule type" value="Genomic_DNA"/>
</dbReference>
<organism evidence="1 2">
    <name type="scientific">Phytophthora citrophthora</name>
    <dbReference type="NCBI Taxonomy" id="4793"/>
    <lineage>
        <taxon>Eukaryota</taxon>
        <taxon>Sar</taxon>
        <taxon>Stramenopiles</taxon>
        <taxon>Oomycota</taxon>
        <taxon>Peronosporomycetes</taxon>
        <taxon>Peronosporales</taxon>
        <taxon>Peronosporaceae</taxon>
        <taxon>Phytophthora</taxon>
    </lineage>
</organism>
<evidence type="ECO:0000313" key="1">
    <source>
        <dbReference type="EMBL" id="KAK1929736.1"/>
    </source>
</evidence>
<comment type="caution">
    <text evidence="1">The sequence shown here is derived from an EMBL/GenBank/DDBJ whole genome shotgun (WGS) entry which is preliminary data.</text>
</comment>
<evidence type="ECO:0000313" key="2">
    <source>
        <dbReference type="Proteomes" id="UP001259832"/>
    </source>
</evidence>
<name>A0AAD9LAY2_9STRA</name>
<dbReference type="AlphaFoldDB" id="A0AAD9LAY2"/>
<gene>
    <name evidence="1" type="ORF">P3T76_014771</name>
</gene>
<protein>
    <submittedName>
        <fullName evidence="1">Uncharacterized protein</fullName>
    </submittedName>
</protein>
<reference evidence="1" key="1">
    <citation type="submission" date="2023-08" db="EMBL/GenBank/DDBJ databases">
        <title>Reference Genome Resource for the Citrus Pathogen Phytophthora citrophthora.</title>
        <authorList>
            <person name="Moller H."/>
            <person name="Coetzee B."/>
            <person name="Rose L.J."/>
            <person name="Van Niekerk J.M."/>
        </authorList>
    </citation>
    <scope>NUCLEOTIDE SEQUENCE</scope>
    <source>
        <strain evidence="1">STE-U-9442</strain>
    </source>
</reference>
<proteinExistence type="predicted"/>
<keyword evidence="2" id="KW-1185">Reference proteome</keyword>
<sequence length="64" mass="7687">MNEWINLRIEWVKIMKEQYARDAEKRSAALSKLRTLDKDGKPVYNVEERCKYVYVCAWFEKEGG</sequence>
<dbReference type="Proteomes" id="UP001259832">
    <property type="component" value="Unassembled WGS sequence"/>
</dbReference>
<accession>A0AAD9LAY2</accession>